<organism evidence="13 14">
    <name type="scientific">Asaia bogorensis</name>
    <dbReference type="NCBI Taxonomy" id="91915"/>
    <lineage>
        <taxon>Bacteria</taxon>
        <taxon>Pseudomonadati</taxon>
        <taxon>Pseudomonadota</taxon>
        <taxon>Alphaproteobacteria</taxon>
        <taxon>Acetobacterales</taxon>
        <taxon>Acetobacteraceae</taxon>
        <taxon>Asaia</taxon>
    </lineage>
</organism>
<evidence type="ECO:0000256" key="9">
    <source>
        <dbReference type="ARBA" id="ARBA00032554"/>
    </source>
</evidence>
<dbReference type="GO" id="GO:0019288">
    <property type="term" value="P:isopentenyl diphosphate biosynthetic process, methylerythritol 4-phosphate pathway"/>
    <property type="evidence" value="ECO:0007669"/>
    <property type="project" value="UniProtKB-UniRule"/>
</dbReference>
<evidence type="ECO:0000259" key="11">
    <source>
        <dbReference type="Pfam" id="PF00288"/>
    </source>
</evidence>
<dbReference type="Gene3D" id="3.30.230.10">
    <property type="match status" value="1"/>
</dbReference>
<keyword evidence="4 10" id="KW-0808">Transferase</keyword>
<dbReference type="SUPFAM" id="SSF55060">
    <property type="entry name" value="GHMP Kinase, C-terminal domain"/>
    <property type="match status" value="1"/>
</dbReference>
<dbReference type="SUPFAM" id="SSF54211">
    <property type="entry name" value="Ribosomal protein S5 domain 2-like"/>
    <property type="match status" value="1"/>
</dbReference>
<evidence type="ECO:0000256" key="6">
    <source>
        <dbReference type="ARBA" id="ARBA00022777"/>
    </source>
</evidence>
<dbReference type="NCBIfam" id="TIGR00154">
    <property type="entry name" value="ispE"/>
    <property type="match status" value="1"/>
</dbReference>
<comment type="pathway">
    <text evidence="10">Isoprenoid biosynthesis; isopentenyl diphosphate biosynthesis via DXP pathway; isopentenyl diphosphate from 1-deoxy-D-xylulose 5-phosphate: step 3/6.</text>
</comment>
<evidence type="ECO:0000256" key="3">
    <source>
        <dbReference type="ARBA" id="ARBA00017473"/>
    </source>
</evidence>
<evidence type="ECO:0000256" key="2">
    <source>
        <dbReference type="ARBA" id="ARBA00012052"/>
    </source>
</evidence>
<dbReference type="Pfam" id="PF08544">
    <property type="entry name" value="GHMP_kinases_C"/>
    <property type="match status" value="1"/>
</dbReference>
<comment type="function">
    <text evidence="10">Catalyzes the phosphorylation of the position 2 hydroxy group of 4-diphosphocytidyl-2C-methyl-D-erythritol.</text>
</comment>
<evidence type="ECO:0000259" key="12">
    <source>
        <dbReference type="Pfam" id="PF08544"/>
    </source>
</evidence>
<keyword evidence="5 10" id="KW-0547">Nucleotide-binding</keyword>
<comment type="similarity">
    <text evidence="1 10">Belongs to the GHMP kinase family. IspE subfamily.</text>
</comment>
<dbReference type="InterPro" id="IPR014721">
    <property type="entry name" value="Ribsml_uS5_D2-typ_fold_subgr"/>
</dbReference>
<feature type="domain" description="GHMP kinase C-terminal" evidence="12">
    <location>
        <begin position="217"/>
        <end position="284"/>
    </location>
</feature>
<dbReference type="Pfam" id="PF00288">
    <property type="entry name" value="GHMP_kinases_N"/>
    <property type="match status" value="1"/>
</dbReference>
<proteinExistence type="inferred from homology"/>
<feature type="domain" description="GHMP kinase N-terminal" evidence="11">
    <location>
        <begin position="77"/>
        <end position="154"/>
    </location>
</feature>
<keyword evidence="7 10" id="KW-0067">ATP-binding</keyword>
<keyword evidence="8 10" id="KW-0414">Isoprene biosynthesis</keyword>
<sequence>MSPDGMTPDHSSARAKINLFLHVTGRRENGYHELDSLAVFADTADRLVLEAPALPGEKGRLVIDGPFGAGLDAGPDNLVLRAAAALREAAAVPSTTPDWHMRLTKNLPVASGIGGGSADAAAALRLLSQAWSCESADLATVAAGLGADVPVCLAQKTQRMQGIGETLVAAPVLPRCAMLLVNPGIAVPTPAVFKAWKESGAGFRPPASLPVCWENVHAMCAALAATSNDLQPPAITLYPVIGDVLAALADTESCLFSRMSGSGATCFGLYEDMPEAMRAVASLRHHGWWAEAGWIHTPLN</sequence>
<dbReference type="GO" id="GO:0005524">
    <property type="term" value="F:ATP binding"/>
    <property type="evidence" value="ECO:0007669"/>
    <property type="project" value="UniProtKB-UniRule"/>
</dbReference>
<evidence type="ECO:0000256" key="4">
    <source>
        <dbReference type="ARBA" id="ARBA00022679"/>
    </source>
</evidence>
<dbReference type="HAMAP" id="MF_00061">
    <property type="entry name" value="IspE"/>
    <property type="match status" value="1"/>
</dbReference>
<dbReference type="InterPro" id="IPR013750">
    <property type="entry name" value="GHMP_kinase_C_dom"/>
</dbReference>
<dbReference type="InterPro" id="IPR020568">
    <property type="entry name" value="Ribosomal_Su5_D2-typ_SF"/>
</dbReference>
<dbReference type="PIRSF" id="PIRSF010376">
    <property type="entry name" value="IspE"/>
    <property type="match status" value="1"/>
</dbReference>
<dbReference type="NCBIfam" id="NF011202">
    <property type="entry name" value="PRK14608.1"/>
    <property type="match status" value="1"/>
</dbReference>
<dbReference type="PANTHER" id="PTHR43527">
    <property type="entry name" value="4-DIPHOSPHOCYTIDYL-2-C-METHYL-D-ERYTHRITOL KINASE, CHLOROPLASTIC"/>
    <property type="match status" value="1"/>
</dbReference>
<dbReference type="EMBL" id="CBLX010000004">
    <property type="protein sequence ID" value="CDG38876.1"/>
    <property type="molecule type" value="Genomic_DNA"/>
</dbReference>
<feature type="active site" evidence="10">
    <location>
        <position position="16"/>
    </location>
</feature>
<dbReference type="AlphaFoldDB" id="A0A060QI04"/>
<comment type="catalytic activity">
    <reaction evidence="10">
        <text>4-CDP-2-C-methyl-D-erythritol + ATP = 4-CDP-2-C-methyl-D-erythritol 2-phosphate + ADP + H(+)</text>
        <dbReference type="Rhea" id="RHEA:18437"/>
        <dbReference type="ChEBI" id="CHEBI:15378"/>
        <dbReference type="ChEBI" id="CHEBI:30616"/>
        <dbReference type="ChEBI" id="CHEBI:57823"/>
        <dbReference type="ChEBI" id="CHEBI:57919"/>
        <dbReference type="ChEBI" id="CHEBI:456216"/>
        <dbReference type="EC" id="2.7.1.148"/>
    </reaction>
</comment>
<evidence type="ECO:0000313" key="13">
    <source>
        <dbReference type="EMBL" id="CDG38876.1"/>
    </source>
</evidence>
<dbReference type="RefSeq" id="WP_051395882.1">
    <property type="nucleotide sequence ID" value="NZ_CBLX010000004.1"/>
</dbReference>
<reference evidence="13 14" key="2">
    <citation type="journal article" date="2014" name="PLoS ONE">
        <title>Evolution of mitochondria reconstructed from the energy metabolism of living bacteria.</title>
        <authorList>
            <person name="Degli Esposti M."/>
            <person name="Chouaia B."/>
            <person name="Comandatore F."/>
            <person name="Crotti E."/>
            <person name="Sassera D."/>
            <person name="Lievens P.M."/>
            <person name="Daffonchio D."/>
            <person name="Bandi C."/>
        </authorList>
    </citation>
    <scope>NUCLEOTIDE SEQUENCE [LARGE SCALE GENOMIC DNA]</scope>
    <source>
        <strain evidence="13 14">SF2.1</strain>
    </source>
</reference>
<dbReference type="GO" id="GO:0016114">
    <property type="term" value="P:terpenoid biosynthetic process"/>
    <property type="evidence" value="ECO:0007669"/>
    <property type="project" value="UniProtKB-UniRule"/>
</dbReference>
<dbReference type="InterPro" id="IPR036554">
    <property type="entry name" value="GHMP_kinase_C_sf"/>
</dbReference>
<dbReference type="GO" id="GO:0050515">
    <property type="term" value="F:4-(cytidine 5'-diphospho)-2-C-methyl-D-erythritol kinase activity"/>
    <property type="evidence" value="ECO:0007669"/>
    <property type="project" value="UniProtKB-UniRule"/>
</dbReference>
<dbReference type="InterPro" id="IPR006204">
    <property type="entry name" value="GHMP_kinase_N_dom"/>
</dbReference>
<evidence type="ECO:0000256" key="8">
    <source>
        <dbReference type="ARBA" id="ARBA00023229"/>
    </source>
</evidence>
<gene>
    <name evidence="10" type="primary">ispE</name>
    <name evidence="13" type="ORF">ASAP_0831</name>
</gene>
<feature type="active site" evidence="10">
    <location>
        <position position="148"/>
    </location>
</feature>
<evidence type="ECO:0000256" key="10">
    <source>
        <dbReference type="HAMAP-Rule" id="MF_00061"/>
    </source>
</evidence>
<evidence type="ECO:0000256" key="5">
    <source>
        <dbReference type="ARBA" id="ARBA00022741"/>
    </source>
</evidence>
<comment type="caution">
    <text evidence="13">The sequence shown here is derived from an EMBL/GenBank/DDBJ whole genome shotgun (WGS) entry which is preliminary data.</text>
</comment>
<evidence type="ECO:0000313" key="14">
    <source>
        <dbReference type="Proteomes" id="UP000027583"/>
    </source>
</evidence>
<evidence type="ECO:0000256" key="7">
    <source>
        <dbReference type="ARBA" id="ARBA00022840"/>
    </source>
</evidence>
<dbReference type="EC" id="2.7.1.148" evidence="2 10"/>
<dbReference type="Proteomes" id="UP000027583">
    <property type="component" value="Unassembled WGS sequence"/>
</dbReference>
<dbReference type="Gene3D" id="3.30.70.890">
    <property type="entry name" value="GHMP kinase, C-terminal domain"/>
    <property type="match status" value="1"/>
</dbReference>
<keyword evidence="6 10" id="KW-0418">Kinase</keyword>
<reference evidence="13 14" key="1">
    <citation type="journal article" date="2014" name="Genome Biol. Evol.">
        <title>Acetic acid bacteria genomes reveal functional traits for adaptation to life in insect guts.</title>
        <authorList>
            <person name="Chouaia B."/>
            <person name="Gaiarsa S."/>
            <person name="Crotti E."/>
            <person name="Comandatore F."/>
            <person name="Degli Esposti M."/>
            <person name="Ricci I."/>
            <person name="Alma A."/>
            <person name="Favia G."/>
            <person name="Bandi C."/>
            <person name="Daffonchio D."/>
        </authorList>
    </citation>
    <scope>NUCLEOTIDE SEQUENCE [LARGE SCALE GENOMIC DNA]</scope>
    <source>
        <strain evidence="13 14">SF2.1</strain>
    </source>
</reference>
<dbReference type="eggNOG" id="COG1947">
    <property type="taxonomic scope" value="Bacteria"/>
</dbReference>
<evidence type="ECO:0000256" key="1">
    <source>
        <dbReference type="ARBA" id="ARBA00009684"/>
    </source>
</evidence>
<dbReference type="InterPro" id="IPR004424">
    <property type="entry name" value="IspE"/>
</dbReference>
<accession>A0A060QI04</accession>
<dbReference type="UniPathway" id="UPA00056">
    <property type="reaction ID" value="UER00094"/>
</dbReference>
<dbReference type="PANTHER" id="PTHR43527:SF2">
    <property type="entry name" value="4-DIPHOSPHOCYTIDYL-2-C-METHYL-D-ERYTHRITOL KINASE, CHLOROPLASTIC"/>
    <property type="match status" value="1"/>
</dbReference>
<feature type="binding site" evidence="10">
    <location>
        <begin position="108"/>
        <end position="118"/>
    </location>
    <ligand>
        <name>ATP</name>
        <dbReference type="ChEBI" id="CHEBI:30616"/>
    </ligand>
</feature>
<name>A0A060QI04_9PROT</name>
<protein>
    <recommendedName>
        <fullName evidence="3 10">4-diphosphocytidyl-2-C-methyl-D-erythritol kinase</fullName>
        <shortName evidence="10">CMK</shortName>
        <ecNumber evidence="2 10">2.7.1.148</ecNumber>
    </recommendedName>
    <alternativeName>
        <fullName evidence="9 10">4-(cytidine-5'-diphospho)-2-C-methyl-D-erythritol kinase</fullName>
    </alternativeName>
</protein>